<dbReference type="EMBL" id="NPKJ01000066">
    <property type="protein sequence ID" value="PAQ06521.1"/>
    <property type="molecule type" value="Genomic_DNA"/>
</dbReference>
<evidence type="ECO:0000313" key="2">
    <source>
        <dbReference type="Proteomes" id="UP000216442"/>
    </source>
</evidence>
<evidence type="ECO:0000313" key="1">
    <source>
        <dbReference type="EMBL" id="PAQ06521.1"/>
    </source>
</evidence>
<name>A0A271LEK4_9HYPH</name>
<dbReference type="Proteomes" id="UP000216442">
    <property type="component" value="Unassembled WGS sequence"/>
</dbReference>
<dbReference type="SUPFAM" id="SSF53850">
    <property type="entry name" value="Periplasmic binding protein-like II"/>
    <property type="match status" value="1"/>
</dbReference>
<organism evidence="1 2">
    <name type="scientific">Mesorhizobium temperatum</name>
    <dbReference type="NCBI Taxonomy" id="241416"/>
    <lineage>
        <taxon>Bacteria</taxon>
        <taxon>Pseudomonadati</taxon>
        <taxon>Pseudomonadota</taxon>
        <taxon>Alphaproteobacteria</taxon>
        <taxon>Hyphomicrobiales</taxon>
        <taxon>Phyllobacteriaceae</taxon>
        <taxon>Mesorhizobium</taxon>
    </lineage>
</organism>
<protein>
    <recommendedName>
        <fullName evidence="3">Solute-binding protein family 5 domain-containing protein</fullName>
    </recommendedName>
</protein>
<dbReference type="AlphaFoldDB" id="A0A271LEK4"/>
<proteinExistence type="predicted"/>
<keyword evidence="2" id="KW-1185">Reference proteome</keyword>
<evidence type="ECO:0008006" key="3">
    <source>
        <dbReference type="Google" id="ProtNLM"/>
    </source>
</evidence>
<gene>
    <name evidence="1" type="ORF">CIT26_25625</name>
</gene>
<accession>A0A271LEK4</accession>
<sequence length="86" mass="9570">MPVLGNANSGRYSNPDLDAKLAVAKRTLDDAKREKMLSELSEIVFNDVALIPMRYEVLGPLLAARKDLQFTTRTEQYTLAVNDKTG</sequence>
<reference evidence="1 2" key="1">
    <citation type="submission" date="2017-08" db="EMBL/GenBank/DDBJ databases">
        <title>Mesorhizobium wenxinae sp. nov., a novel rhizobial species isolated from root nodules of chickpea (Cicer arietinum L.).</title>
        <authorList>
            <person name="Zhang J."/>
        </authorList>
    </citation>
    <scope>NUCLEOTIDE SEQUENCE [LARGE SCALE GENOMIC DNA]</scope>
    <source>
        <strain evidence="1 2">SDW018</strain>
    </source>
</reference>
<comment type="caution">
    <text evidence="1">The sequence shown here is derived from an EMBL/GenBank/DDBJ whole genome shotgun (WGS) entry which is preliminary data.</text>
</comment>
<dbReference type="Gene3D" id="3.10.105.10">
    <property type="entry name" value="Dipeptide-binding Protein, Domain 3"/>
    <property type="match status" value="1"/>
</dbReference>